<evidence type="ECO:0000259" key="8">
    <source>
        <dbReference type="PROSITE" id="PS50011"/>
    </source>
</evidence>
<feature type="repeat" description="TPR" evidence="5">
    <location>
        <begin position="520"/>
        <end position="553"/>
    </location>
</feature>
<feature type="region of interest" description="Disordered" evidence="7">
    <location>
        <begin position="373"/>
        <end position="434"/>
    </location>
</feature>
<reference evidence="10" key="1">
    <citation type="submission" date="2018-12" db="EMBL/GenBank/DDBJ databases">
        <title>Tengunoibacter tsumagoiensis gen. nov., sp. nov., Dictyobacter kobayashii sp. nov., D. alpinus sp. nov., and D. joshuensis sp. nov. and description of Dictyobacteraceae fam. nov. within the order Ktedonobacterales isolated from Tengu-no-mugimeshi.</title>
        <authorList>
            <person name="Wang C.M."/>
            <person name="Zheng Y."/>
            <person name="Sakai Y."/>
            <person name="Toyoda A."/>
            <person name="Minakuchi Y."/>
            <person name="Abe K."/>
            <person name="Yokota A."/>
            <person name="Yabe S."/>
        </authorList>
    </citation>
    <scope>NUCLEOTIDE SEQUENCE [LARGE SCALE GENOMIC DNA]</scope>
    <source>
        <strain evidence="10">Uno3</strain>
    </source>
</reference>
<dbReference type="PANTHER" id="PTHR43289">
    <property type="entry name" value="MITOGEN-ACTIVATED PROTEIN KINASE KINASE KINASE 20-RELATED"/>
    <property type="match status" value="1"/>
</dbReference>
<dbReference type="Pfam" id="PF00069">
    <property type="entry name" value="Pkinase"/>
    <property type="match status" value="1"/>
</dbReference>
<dbReference type="PROSITE" id="PS50005">
    <property type="entry name" value="TPR"/>
    <property type="match status" value="3"/>
</dbReference>
<dbReference type="SUPFAM" id="SSF48452">
    <property type="entry name" value="TPR-like"/>
    <property type="match status" value="1"/>
</dbReference>
<organism evidence="9 10">
    <name type="scientific">Tengunoibacter tsumagoiensis</name>
    <dbReference type="NCBI Taxonomy" id="2014871"/>
    <lineage>
        <taxon>Bacteria</taxon>
        <taxon>Bacillati</taxon>
        <taxon>Chloroflexota</taxon>
        <taxon>Ktedonobacteria</taxon>
        <taxon>Ktedonobacterales</taxon>
        <taxon>Dictyobacteraceae</taxon>
        <taxon>Tengunoibacter</taxon>
    </lineage>
</organism>
<dbReference type="InterPro" id="IPR000719">
    <property type="entry name" value="Prot_kinase_dom"/>
</dbReference>
<keyword evidence="1" id="KW-0808">Transferase</keyword>
<evidence type="ECO:0000256" key="4">
    <source>
        <dbReference type="ARBA" id="ARBA00022840"/>
    </source>
</evidence>
<keyword evidence="10" id="KW-1185">Reference proteome</keyword>
<dbReference type="Pfam" id="PF13432">
    <property type="entry name" value="TPR_16"/>
    <property type="match status" value="1"/>
</dbReference>
<evidence type="ECO:0000256" key="2">
    <source>
        <dbReference type="ARBA" id="ARBA00022741"/>
    </source>
</evidence>
<evidence type="ECO:0000256" key="6">
    <source>
        <dbReference type="PROSITE-ProRule" id="PRU10141"/>
    </source>
</evidence>
<dbReference type="InterPro" id="IPR011990">
    <property type="entry name" value="TPR-like_helical_dom_sf"/>
</dbReference>
<dbReference type="AlphaFoldDB" id="A0A401ZVT5"/>
<gene>
    <name evidence="9" type="ORF">KTT_08780</name>
</gene>
<dbReference type="PROSITE" id="PS50011">
    <property type="entry name" value="PROTEIN_KINASE_DOM"/>
    <property type="match status" value="1"/>
</dbReference>
<feature type="domain" description="Protein kinase" evidence="8">
    <location>
        <begin position="13"/>
        <end position="305"/>
    </location>
</feature>
<feature type="repeat" description="TPR" evidence="5">
    <location>
        <begin position="656"/>
        <end position="689"/>
    </location>
</feature>
<dbReference type="SMART" id="SM00028">
    <property type="entry name" value="TPR"/>
    <property type="match status" value="7"/>
</dbReference>
<keyword evidence="5" id="KW-0802">TPR repeat</keyword>
<dbReference type="PROSITE" id="PS00107">
    <property type="entry name" value="PROTEIN_KINASE_ATP"/>
    <property type="match status" value="1"/>
</dbReference>
<evidence type="ECO:0000256" key="5">
    <source>
        <dbReference type="PROSITE-ProRule" id="PRU00339"/>
    </source>
</evidence>
<comment type="caution">
    <text evidence="9">The sequence shown here is derived from an EMBL/GenBank/DDBJ whole genome shotgun (WGS) entry which is preliminary data.</text>
</comment>
<keyword evidence="3" id="KW-0418">Kinase</keyword>
<feature type="repeat" description="TPR" evidence="5">
    <location>
        <begin position="554"/>
        <end position="587"/>
    </location>
</feature>
<dbReference type="InterPro" id="IPR011009">
    <property type="entry name" value="Kinase-like_dom_sf"/>
</dbReference>
<evidence type="ECO:0000313" key="10">
    <source>
        <dbReference type="Proteomes" id="UP000287352"/>
    </source>
</evidence>
<evidence type="ECO:0000256" key="3">
    <source>
        <dbReference type="ARBA" id="ARBA00022777"/>
    </source>
</evidence>
<dbReference type="SMART" id="SM00220">
    <property type="entry name" value="S_TKc"/>
    <property type="match status" value="1"/>
</dbReference>
<dbReference type="InterPro" id="IPR019734">
    <property type="entry name" value="TPR_rpt"/>
</dbReference>
<dbReference type="InterPro" id="IPR017441">
    <property type="entry name" value="Protein_kinase_ATP_BS"/>
</dbReference>
<dbReference type="Gene3D" id="3.30.200.20">
    <property type="entry name" value="Phosphorylase Kinase, domain 1"/>
    <property type="match status" value="1"/>
</dbReference>
<dbReference type="CDD" id="cd14014">
    <property type="entry name" value="STKc_PknB_like"/>
    <property type="match status" value="1"/>
</dbReference>
<evidence type="ECO:0000313" key="9">
    <source>
        <dbReference type="EMBL" id="GCE11019.1"/>
    </source>
</evidence>
<feature type="compositionally biased region" description="Pro residues" evidence="7">
    <location>
        <begin position="392"/>
        <end position="403"/>
    </location>
</feature>
<sequence>MALPVGTILDGKFKIVQILGEGGMGTVYKVEQLGTPPGSSPYYYAVKELLISPNTSEEDRKSAIERFNKEIALLHGLKHPRIAALMFPFQERGNSYFAMEFVPGRSLEKILEQTNAPLPEEQVIRWMTQVCEALTYIHTRNPPIILRDLKPGNVMITNDDEVQLIDFGIARRFDPNKRTNTENLGTISYASPEHLGSITMPGQRRSAQNPGKLVQTDARSDIYSLGATMYHLLTNYEPDPIQTPAVGSILAKNPRLRTVKIGNTTVCPVEQVIIKAMQQEPAQRFQSAEAMRVALQQCLPNQPAVLPGTTVQIPAISPNSTIIVSTAGANGSSTLGGIICPKCGFANRPGAKFCKRDGQPLVAGVAVPPQARAPIQARPVGSGNSIQARPVQHPPAGAPPSRPSQPIRARPVQSPANGQTRPAQPIQARPISNGTPVDVNAAYRAGLQHLSQKNYAEAINQFKLAHTHGGGSYDILYNLGRAYRQSAQSVREQDPRLFNEQMRQATEYFSEALRLKADALDAQFQLGLCYRDLSLLPQAAEAFKKAQALNPKDTAVYYQQGLVAIEQGAYREAEALLKEGLRIQPDHALILVALGRLFIETRQMPVAINALLKATQSDPALWEAWFELARAHMRQKEWKYALSALERARQINNNVAEIYSAMANCYLKLNRKVEARQMVKESLQRDPKHAEALRIQKQL</sequence>
<proteinExistence type="predicted"/>
<evidence type="ECO:0000256" key="1">
    <source>
        <dbReference type="ARBA" id="ARBA00022679"/>
    </source>
</evidence>
<feature type="binding site" evidence="6">
    <location>
        <position position="47"/>
    </location>
    <ligand>
        <name>ATP</name>
        <dbReference type="ChEBI" id="CHEBI:30616"/>
    </ligand>
</feature>
<evidence type="ECO:0000256" key="7">
    <source>
        <dbReference type="SAM" id="MobiDB-lite"/>
    </source>
</evidence>
<dbReference type="RefSeq" id="WP_126578594.1">
    <property type="nucleotide sequence ID" value="NZ_BIFR01000001.1"/>
</dbReference>
<dbReference type="PANTHER" id="PTHR43289:SF34">
    <property type="entry name" value="SERINE_THREONINE-PROTEIN KINASE YBDM-RELATED"/>
    <property type="match status" value="1"/>
</dbReference>
<accession>A0A401ZVT5</accession>
<dbReference type="SUPFAM" id="SSF56112">
    <property type="entry name" value="Protein kinase-like (PK-like)"/>
    <property type="match status" value="1"/>
</dbReference>
<protein>
    <recommendedName>
        <fullName evidence="8">Protein kinase domain-containing protein</fullName>
    </recommendedName>
</protein>
<dbReference type="GO" id="GO:0004674">
    <property type="term" value="F:protein serine/threonine kinase activity"/>
    <property type="evidence" value="ECO:0007669"/>
    <property type="project" value="TreeGrafter"/>
</dbReference>
<name>A0A401ZVT5_9CHLR</name>
<dbReference type="Proteomes" id="UP000287352">
    <property type="component" value="Unassembled WGS sequence"/>
</dbReference>
<dbReference type="OrthoDB" id="136279at2"/>
<dbReference type="Pfam" id="PF14559">
    <property type="entry name" value="TPR_19"/>
    <property type="match status" value="2"/>
</dbReference>
<dbReference type="Gene3D" id="1.25.40.10">
    <property type="entry name" value="Tetratricopeptide repeat domain"/>
    <property type="match status" value="3"/>
</dbReference>
<dbReference type="GO" id="GO:0005524">
    <property type="term" value="F:ATP binding"/>
    <property type="evidence" value="ECO:0007669"/>
    <property type="project" value="UniProtKB-UniRule"/>
</dbReference>
<dbReference type="EMBL" id="BIFR01000001">
    <property type="protein sequence ID" value="GCE11019.1"/>
    <property type="molecule type" value="Genomic_DNA"/>
</dbReference>
<dbReference type="Gene3D" id="1.10.510.10">
    <property type="entry name" value="Transferase(Phosphotransferase) domain 1"/>
    <property type="match status" value="1"/>
</dbReference>
<keyword evidence="4 6" id="KW-0067">ATP-binding</keyword>
<keyword evidence="2 6" id="KW-0547">Nucleotide-binding</keyword>